<evidence type="ECO:0000313" key="8">
    <source>
        <dbReference type="EMBL" id="KAE9181710.1"/>
    </source>
</evidence>
<dbReference type="Proteomes" id="UP000441208">
    <property type="component" value="Unassembled WGS sequence"/>
</dbReference>
<evidence type="ECO:0000313" key="5">
    <source>
        <dbReference type="EMBL" id="KAE9078081.1"/>
    </source>
</evidence>
<name>A0A6A3X194_9STRA</name>
<dbReference type="EMBL" id="QXGF01002123">
    <property type="protein sequence ID" value="KAE8926080.1"/>
    <property type="molecule type" value="Genomic_DNA"/>
</dbReference>
<feature type="chain" id="PRO_5036380847" description="Secreted protein" evidence="1">
    <location>
        <begin position="34"/>
        <end position="101"/>
    </location>
</feature>
<dbReference type="EMBL" id="QXFX01003162">
    <property type="protein sequence ID" value="KAE9070779.1"/>
    <property type="molecule type" value="Genomic_DNA"/>
</dbReference>
<evidence type="ECO:0000313" key="16">
    <source>
        <dbReference type="Proteomes" id="UP000441208"/>
    </source>
</evidence>
<evidence type="ECO:0000313" key="2">
    <source>
        <dbReference type="EMBL" id="KAE8926080.1"/>
    </source>
</evidence>
<evidence type="ECO:0000313" key="3">
    <source>
        <dbReference type="EMBL" id="KAE8980019.1"/>
    </source>
</evidence>
<protein>
    <recommendedName>
        <fullName evidence="20">Secreted protein</fullName>
    </recommendedName>
</protein>
<accession>A0A6A3X194</accession>
<dbReference type="EMBL" id="QXFZ01002343">
    <property type="protein sequence ID" value="KAE9078081.1"/>
    <property type="molecule type" value="Genomic_DNA"/>
</dbReference>
<evidence type="ECO:0000313" key="14">
    <source>
        <dbReference type="Proteomes" id="UP000440367"/>
    </source>
</evidence>
<evidence type="ECO:0000313" key="19">
    <source>
        <dbReference type="Proteomes" id="UP000488956"/>
    </source>
</evidence>
<evidence type="ECO:0000313" key="6">
    <source>
        <dbReference type="EMBL" id="KAE9103051.1"/>
    </source>
</evidence>
<keyword evidence="12" id="KW-1185">Reference proteome</keyword>
<evidence type="ECO:0000313" key="10">
    <source>
        <dbReference type="EMBL" id="KAE9276747.1"/>
    </source>
</evidence>
<dbReference type="EMBL" id="QXFW01002295">
    <property type="protein sequence ID" value="KAE8980019.1"/>
    <property type="molecule type" value="Genomic_DNA"/>
</dbReference>
<evidence type="ECO:0000313" key="13">
    <source>
        <dbReference type="Proteomes" id="UP000437068"/>
    </source>
</evidence>
<keyword evidence="1" id="KW-0732">Signal</keyword>
<evidence type="ECO:0000313" key="4">
    <source>
        <dbReference type="EMBL" id="KAE9070779.1"/>
    </source>
</evidence>
<dbReference type="Proteomes" id="UP000440367">
    <property type="component" value="Unassembled WGS sequence"/>
</dbReference>
<dbReference type="Proteomes" id="UP000429523">
    <property type="component" value="Unassembled WGS sequence"/>
</dbReference>
<dbReference type="EMBL" id="QXGD01002323">
    <property type="protein sequence ID" value="KAE9190221.1"/>
    <property type="molecule type" value="Genomic_DNA"/>
</dbReference>
<evidence type="ECO:0008006" key="20">
    <source>
        <dbReference type="Google" id="ProtNLM"/>
    </source>
</evidence>
<comment type="caution">
    <text evidence="9">The sequence shown here is derived from an EMBL/GenBank/DDBJ whole genome shotgun (WGS) entry which is preliminary data.</text>
</comment>
<dbReference type="Proteomes" id="UP000460718">
    <property type="component" value="Unassembled WGS sequence"/>
</dbReference>
<feature type="signal peptide" evidence="1">
    <location>
        <begin position="1"/>
        <end position="33"/>
    </location>
</feature>
<proteinExistence type="predicted"/>
<evidence type="ECO:0000313" key="7">
    <source>
        <dbReference type="EMBL" id="KAE9180134.1"/>
    </source>
</evidence>
<dbReference type="AlphaFoldDB" id="A0A6A3X194"/>
<dbReference type="EMBL" id="QXGA01002147">
    <property type="protein sequence ID" value="KAE9103051.1"/>
    <property type="molecule type" value="Genomic_DNA"/>
</dbReference>
<dbReference type="EMBL" id="QXGB01002088">
    <property type="protein sequence ID" value="KAE9181710.1"/>
    <property type="molecule type" value="Genomic_DNA"/>
</dbReference>
<dbReference type="Proteomes" id="UP000488956">
    <property type="component" value="Unassembled WGS sequence"/>
</dbReference>
<sequence length="101" mass="11407">MYCYAASSARKTTWRTTEAYFLFFLLTAAKTAAKVPSSYSELGRSRLSSCSVSLSNWLRRRAGARFRNVRCSSHVDSLRLVRFVSFIESSRGSVSTKYVEA</sequence>
<dbReference type="EMBL" id="QXGE01003154">
    <property type="protein sequence ID" value="KAE9276747.1"/>
    <property type="molecule type" value="Genomic_DNA"/>
</dbReference>
<dbReference type="Proteomes" id="UP000433483">
    <property type="component" value="Unassembled WGS sequence"/>
</dbReference>
<dbReference type="Proteomes" id="UP000437068">
    <property type="component" value="Unassembled WGS sequence"/>
</dbReference>
<evidence type="ECO:0000313" key="18">
    <source>
        <dbReference type="Proteomes" id="UP000476176"/>
    </source>
</evidence>
<evidence type="ECO:0000313" key="9">
    <source>
        <dbReference type="EMBL" id="KAE9190221.1"/>
    </source>
</evidence>
<dbReference type="Proteomes" id="UP000476176">
    <property type="component" value="Unassembled WGS sequence"/>
</dbReference>
<organism evidence="9 14">
    <name type="scientific">Phytophthora fragariae</name>
    <dbReference type="NCBI Taxonomy" id="53985"/>
    <lineage>
        <taxon>Eukaryota</taxon>
        <taxon>Sar</taxon>
        <taxon>Stramenopiles</taxon>
        <taxon>Oomycota</taxon>
        <taxon>Peronosporomycetes</taxon>
        <taxon>Peronosporales</taxon>
        <taxon>Peronosporaceae</taxon>
        <taxon>Phytophthora</taxon>
    </lineage>
</organism>
<evidence type="ECO:0000313" key="11">
    <source>
        <dbReference type="Proteomes" id="UP000429523"/>
    </source>
</evidence>
<dbReference type="Proteomes" id="UP000440732">
    <property type="component" value="Unassembled WGS sequence"/>
</dbReference>
<evidence type="ECO:0000313" key="12">
    <source>
        <dbReference type="Proteomes" id="UP000433483"/>
    </source>
</evidence>
<evidence type="ECO:0000313" key="17">
    <source>
        <dbReference type="Proteomes" id="UP000460718"/>
    </source>
</evidence>
<reference evidence="11 12" key="1">
    <citation type="submission" date="2018-08" db="EMBL/GenBank/DDBJ databases">
        <title>Genomic investigation of the strawberry pathogen Phytophthora fragariae indicates pathogenicity is determined by transcriptional variation in three key races.</title>
        <authorList>
            <person name="Adams T.M."/>
            <person name="Armitage A.D."/>
            <person name="Sobczyk M.K."/>
            <person name="Bates H.J."/>
            <person name="Dunwell J.M."/>
            <person name="Nellist C.F."/>
            <person name="Harrison R.J."/>
        </authorList>
    </citation>
    <scope>NUCLEOTIDE SEQUENCE [LARGE SCALE GENOMIC DNA]</scope>
    <source>
        <strain evidence="10 13">A4</strain>
        <strain evidence="9 14">BC-1</strain>
        <strain evidence="7 18">BC-23</strain>
        <strain evidence="8 12">NOV-27</strain>
        <strain evidence="6 15">NOV-5</strain>
        <strain evidence="5 16">NOV-71</strain>
        <strain evidence="2 11">NOV-9</strain>
        <strain evidence="4 19">ONT-3</strain>
        <strain evidence="3 17">SCRP245</strain>
    </source>
</reference>
<evidence type="ECO:0000256" key="1">
    <source>
        <dbReference type="SAM" id="SignalP"/>
    </source>
</evidence>
<dbReference type="EMBL" id="QXGC01002942">
    <property type="protein sequence ID" value="KAE9180134.1"/>
    <property type="molecule type" value="Genomic_DNA"/>
</dbReference>
<evidence type="ECO:0000313" key="15">
    <source>
        <dbReference type="Proteomes" id="UP000440732"/>
    </source>
</evidence>
<gene>
    <name evidence="10" type="ORF">PF001_g25983</name>
    <name evidence="9" type="ORF">PF002_g24827</name>
    <name evidence="7" type="ORF">PF004_g24926</name>
    <name evidence="8" type="ORF">PF005_g22784</name>
    <name evidence="6" type="ORF">PF006_g22282</name>
    <name evidence="5" type="ORF">PF007_g24003</name>
    <name evidence="2" type="ORF">PF009_g23724</name>
    <name evidence="4" type="ORF">PF010_g26133</name>
    <name evidence="3" type="ORF">PF011_g22613</name>
</gene>